<dbReference type="PANTHER" id="PTHR12697">
    <property type="entry name" value="PBS LYASE HEAT-LIKE PROTEIN"/>
    <property type="match status" value="1"/>
</dbReference>
<evidence type="ECO:0000313" key="1">
    <source>
        <dbReference type="EMBL" id="TDD82801.1"/>
    </source>
</evidence>
<protein>
    <recommendedName>
        <fullName evidence="3">HEAT repeat domain-containing protein</fullName>
    </recommendedName>
</protein>
<dbReference type="Gene3D" id="1.25.10.10">
    <property type="entry name" value="Leucine-rich Repeat Variant"/>
    <property type="match status" value="3"/>
</dbReference>
<evidence type="ECO:0000313" key="2">
    <source>
        <dbReference type="Proteomes" id="UP000295578"/>
    </source>
</evidence>
<reference evidence="1 2" key="1">
    <citation type="submission" date="2019-03" db="EMBL/GenBank/DDBJ databases">
        <title>Draft genome sequences of novel Actinobacteria.</title>
        <authorList>
            <person name="Sahin N."/>
            <person name="Ay H."/>
            <person name="Saygin H."/>
        </authorList>
    </citation>
    <scope>NUCLEOTIDE SEQUENCE [LARGE SCALE GENOMIC DNA]</scope>
    <source>
        <strain evidence="1 2">DSM 45941</strain>
    </source>
</reference>
<dbReference type="InterPro" id="IPR011989">
    <property type="entry name" value="ARM-like"/>
</dbReference>
<name>A0A4R5B9V2_9ACTN</name>
<dbReference type="SUPFAM" id="SSF48371">
    <property type="entry name" value="ARM repeat"/>
    <property type="match status" value="1"/>
</dbReference>
<keyword evidence="2" id="KW-1185">Reference proteome</keyword>
<evidence type="ECO:0008006" key="3">
    <source>
        <dbReference type="Google" id="ProtNLM"/>
    </source>
</evidence>
<sequence length="505" mass="54068">MGAGHQVAFFERELGSADPSRRAAAVKGLSRLPGHAGELAALAADTSPQVRAAVALGLGRQGEAAPVAPLVALCSDSDAEVRRRAVNALDRLGAAGPDVCAAFVRLAGDTGLRNRAAVLAWLLRHRVPVPAVTLVPLLAATDSLLWSPARLLLRLLPEADAVLADLVRTGTGEVRRRALDMLAMPQAGVPDLGSQDDPDAREAAWRRLWNPAPRVVEALLSAVSDATEPHACRVLLGALAAHRVTGAVAPAAAWLDDPEIGPGAAEALAAAGTVEAVAALRRSAMAPGRRDERLRGTAVRCMGAAGGVPDAELLFGLLDDPADPVRFGAVAGLGAFFRRFEPSATGRLERWRAERFPGIPALPPADDPEVRELAHRSAARLTHMLERDVEHADDYHNALWNIPEVRPLLPALLENPEGRVRSTALHLAERFGDVDFAARLRLLHDAHHHVRQGAAFTFMRLAARHRLTPDEQNALRPHLEQAQNDPDHYVRTRATQTLPHLSGDR</sequence>
<dbReference type="PANTHER" id="PTHR12697:SF38">
    <property type="entry name" value="PBS LYASE HEAT DOMAIN PROTEIN REPEAT-CONTAINING PROTEIN"/>
    <property type="match status" value="1"/>
</dbReference>
<dbReference type="EMBL" id="SMKY01000061">
    <property type="protein sequence ID" value="TDD82801.1"/>
    <property type="molecule type" value="Genomic_DNA"/>
</dbReference>
<comment type="caution">
    <text evidence="1">The sequence shown here is derived from an EMBL/GenBank/DDBJ whole genome shotgun (WGS) entry which is preliminary data.</text>
</comment>
<dbReference type="Pfam" id="PF13646">
    <property type="entry name" value="HEAT_2"/>
    <property type="match status" value="1"/>
</dbReference>
<dbReference type="AlphaFoldDB" id="A0A4R5B9V2"/>
<dbReference type="InterPro" id="IPR016024">
    <property type="entry name" value="ARM-type_fold"/>
</dbReference>
<organism evidence="1 2">
    <name type="scientific">Actinomadura darangshiensis</name>
    <dbReference type="NCBI Taxonomy" id="705336"/>
    <lineage>
        <taxon>Bacteria</taxon>
        <taxon>Bacillati</taxon>
        <taxon>Actinomycetota</taxon>
        <taxon>Actinomycetes</taxon>
        <taxon>Streptosporangiales</taxon>
        <taxon>Thermomonosporaceae</taxon>
        <taxon>Actinomadura</taxon>
    </lineage>
</organism>
<dbReference type="RefSeq" id="WP_132198195.1">
    <property type="nucleotide sequence ID" value="NZ_SMKY01000061.1"/>
</dbReference>
<dbReference type="Proteomes" id="UP000295578">
    <property type="component" value="Unassembled WGS sequence"/>
</dbReference>
<dbReference type="OrthoDB" id="4160491at2"/>
<gene>
    <name evidence="1" type="ORF">E1293_16020</name>
</gene>
<dbReference type="GO" id="GO:0016491">
    <property type="term" value="F:oxidoreductase activity"/>
    <property type="evidence" value="ECO:0007669"/>
    <property type="project" value="TreeGrafter"/>
</dbReference>
<accession>A0A4R5B9V2</accession>
<proteinExistence type="predicted"/>